<accession>U6STY1</accession>
<dbReference type="EMBL" id="ATAE01000008">
    <property type="protein sequence ID" value="ERN54335.1"/>
    <property type="molecule type" value="Genomic_DNA"/>
</dbReference>
<evidence type="ECO:0000313" key="2">
    <source>
        <dbReference type="EMBL" id="ERN54335.1"/>
    </source>
</evidence>
<dbReference type="Proteomes" id="UP000017170">
    <property type="component" value="Unassembled WGS sequence"/>
</dbReference>
<protein>
    <submittedName>
        <fullName evidence="2">Uncharacterized protein</fullName>
    </submittedName>
</protein>
<dbReference type="AlphaFoldDB" id="U6STY1"/>
<keyword evidence="1" id="KW-1133">Transmembrane helix</keyword>
<keyword evidence="1" id="KW-0812">Transmembrane</keyword>
<organism evidence="2 3">
    <name type="scientific">Alkalihalophilus marmarensis DSM 21297</name>
    <dbReference type="NCBI Taxonomy" id="1188261"/>
    <lineage>
        <taxon>Bacteria</taxon>
        <taxon>Bacillati</taxon>
        <taxon>Bacillota</taxon>
        <taxon>Bacilli</taxon>
        <taxon>Bacillales</taxon>
        <taxon>Bacillaceae</taxon>
        <taxon>Alkalihalophilus</taxon>
    </lineage>
</organism>
<name>U6STY1_9BACI</name>
<evidence type="ECO:0000256" key="1">
    <source>
        <dbReference type="SAM" id="Phobius"/>
    </source>
</evidence>
<gene>
    <name evidence="2" type="ORF">A33I_07920</name>
</gene>
<reference evidence="2 3" key="1">
    <citation type="journal article" date="2013" name="Genome Announc.">
        <title>Genome Sequence of the Extreme Obligate Alkaliphile Bacillus marmarensis Strain DSM 21297.</title>
        <authorList>
            <person name="Wernick D.G."/>
            <person name="Choi K.Y."/>
            <person name="Tat C.A."/>
            <person name="Lafontaine Rivera J.G."/>
            <person name="Liao J.C."/>
        </authorList>
    </citation>
    <scope>NUCLEOTIDE SEQUENCE [LARGE SCALE GENOMIC DNA]</scope>
    <source>
        <strain evidence="2 3">DSM 21297</strain>
    </source>
</reference>
<dbReference type="PATRIC" id="fig|1188261.3.peg.974"/>
<keyword evidence="3" id="KW-1185">Reference proteome</keyword>
<evidence type="ECO:0000313" key="3">
    <source>
        <dbReference type="Proteomes" id="UP000017170"/>
    </source>
</evidence>
<proteinExistence type="predicted"/>
<keyword evidence="1" id="KW-0472">Membrane</keyword>
<sequence>MMINGLIKDFLPVFSALIGIYLGSYLTSKNQRNLFKQQVLWEERKEYKIKEENKLAAYNKILLLNREHPVIDHDIQHGSPILFDVDNYEKYMRPILYDNYHFIDQDVLNCLENIEGSLKIYEYNQEITGEEHFDLCSGFNELLKRVKDHIKLYRDKTL</sequence>
<comment type="caution">
    <text evidence="2">The sequence shown here is derived from an EMBL/GenBank/DDBJ whole genome shotgun (WGS) entry which is preliminary data.</text>
</comment>
<feature type="transmembrane region" description="Helical" evidence="1">
    <location>
        <begin position="6"/>
        <end position="26"/>
    </location>
</feature>